<sequence>MKITPFRIDVSQNVLDDLRDRVARTRFPEAPEGWSAGTDSALMKRLTKHWLDEYDWRRHESALNAHPQFVADVNGTPIHFVHVRGRGPSPTPLLLIHAFPDSFHRFVDAIGPLTDPAAHGADPALSFDVIIPSLPGFGFSGHTAMSVDATADTLAALMKGLGYDRYLAGGGDGPIPMAMSHRHAESVAGIYCVDVGYPDGNTDFASLSPEEREFAQWIHAWWMREGAFNMIQSTKPSSLAFALNDSPVGLAAWLMILFASGAEDRVEERFTLDALITNAMIYWVSGTIGSAMRSYLESARAMYASPAAAPRGRSEVPAAVARMPLDAPLPRAWAERRVNVVQFTEMERGGHHSSWEVPDLFAKDLRDFLATLRRRSH</sequence>
<dbReference type="OrthoDB" id="9780765at2"/>
<evidence type="ECO:0000256" key="1">
    <source>
        <dbReference type="ARBA" id="ARBA00010088"/>
    </source>
</evidence>
<proteinExistence type="inferred from homology"/>
<dbReference type="Proteomes" id="UP000034883">
    <property type="component" value="Chromosome"/>
</dbReference>
<dbReference type="AlphaFoldDB" id="A0A0F6W887"/>
<evidence type="ECO:0000256" key="3">
    <source>
        <dbReference type="ARBA" id="ARBA00022801"/>
    </source>
</evidence>
<dbReference type="RefSeq" id="WP_053237002.1">
    <property type="nucleotide sequence ID" value="NZ_CP011125.1"/>
</dbReference>
<dbReference type="InterPro" id="IPR029058">
    <property type="entry name" value="AB_hydrolase_fold"/>
</dbReference>
<evidence type="ECO:0000313" key="7">
    <source>
        <dbReference type="Proteomes" id="UP000034883"/>
    </source>
</evidence>
<keyword evidence="7" id="KW-1185">Reference proteome</keyword>
<dbReference type="GO" id="GO:0097176">
    <property type="term" value="P:epoxide metabolic process"/>
    <property type="evidence" value="ECO:0007669"/>
    <property type="project" value="TreeGrafter"/>
</dbReference>
<comment type="similarity">
    <text evidence="1">Belongs to the peptidase S33 family.</text>
</comment>
<reference evidence="6 7" key="1">
    <citation type="submission" date="2015-03" db="EMBL/GenBank/DDBJ databases">
        <title>Genome assembly of Sandaracinus amylolyticus DSM 53668.</title>
        <authorList>
            <person name="Sharma G."/>
            <person name="Subramanian S."/>
        </authorList>
    </citation>
    <scope>NUCLEOTIDE SEQUENCE [LARGE SCALE GENOMIC DNA]</scope>
    <source>
        <strain evidence="6 7">DSM 53668</strain>
    </source>
</reference>
<dbReference type="PRINTS" id="PR00412">
    <property type="entry name" value="EPOXHYDRLASE"/>
</dbReference>
<gene>
    <name evidence="6" type="ORF">DB32_007155</name>
</gene>
<name>A0A0F6W887_9BACT</name>
<keyword evidence="3 6" id="KW-0378">Hydrolase</keyword>
<evidence type="ECO:0000256" key="2">
    <source>
        <dbReference type="ARBA" id="ARBA00022797"/>
    </source>
</evidence>
<dbReference type="EMBL" id="CP011125">
    <property type="protein sequence ID" value="AKF10006.1"/>
    <property type="molecule type" value="Genomic_DNA"/>
</dbReference>
<accession>A0A0F6W887</accession>
<feature type="active site" description="Proton donor" evidence="4">
    <location>
        <position position="295"/>
    </location>
</feature>
<dbReference type="Gene3D" id="3.40.50.1820">
    <property type="entry name" value="alpha/beta hydrolase"/>
    <property type="match status" value="1"/>
</dbReference>
<protein>
    <submittedName>
        <fullName evidence="6">Epoxide hydrolase</fullName>
    </submittedName>
</protein>
<dbReference type="PANTHER" id="PTHR21661">
    <property type="entry name" value="EPOXIDE HYDROLASE 1-RELATED"/>
    <property type="match status" value="1"/>
</dbReference>
<dbReference type="PANTHER" id="PTHR21661:SF35">
    <property type="entry name" value="EPOXIDE HYDROLASE"/>
    <property type="match status" value="1"/>
</dbReference>
<evidence type="ECO:0000259" key="5">
    <source>
        <dbReference type="Pfam" id="PF06441"/>
    </source>
</evidence>
<evidence type="ECO:0000313" key="6">
    <source>
        <dbReference type="EMBL" id="AKF10006.1"/>
    </source>
</evidence>
<keyword evidence="2" id="KW-0058">Aromatic hydrocarbons catabolism</keyword>
<feature type="active site" description="Nucleophile" evidence="4">
    <location>
        <position position="172"/>
    </location>
</feature>
<dbReference type="Pfam" id="PF06441">
    <property type="entry name" value="EHN"/>
    <property type="match status" value="1"/>
</dbReference>
<feature type="active site" description="Proton acceptor" evidence="4">
    <location>
        <position position="351"/>
    </location>
</feature>
<feature type="domain" description="Epoxide hydrolase N-terminal" evidence="5">
    <location>
        <begin position="3"/>
        <end position="106"/>
    </location>
</feature>
<dbReference type="SUPFAM" id="SSF53474">
    <property type="entry name" value="alpha/beta-Hydrolases"/>
    <property type="match status" value="1"/>
</dbReference>
<dbReference type="KEGG" id="samy:DB32_007155"/>
<dbReference type="InterPro" id="IPR000639">
    <property type="entry name" value="Epox_hydrolase-like"/>
</dbReference>
<dbReference type="GO" id="GO:0004301">
    <property type="term" value="F:epoxide hydrolase activity"/>
    <property type="evidence" value="ECO:0007669"/>
    <property type="project" value="TreeGrafter"/>
</dbReference>
<dbReference type="InterPro" id="IPR016292">
    <property type="entry name" value="Epoxide_hydrolase"/>
</dbReference>
<dbReference type="InterPro" id="IPR010497">
    <property type="entry name" value="Epoxide_hydro_N"/>
</dbReference>
<evidence type="ECO:0000256" key="4">
    <source>
        <dbReference type="PIRSR" id="PIRSR001112-1"/>
    </source>
</evidence>
<organism evidence="6 7">
    <name type="scientific">Sandaracinus amylolyticus</name>
    <dbReference type="NCBI Taxonomy" id="927083"/>
    <lineage>
        <taxon>Bacteria</taxon>
        <taxon>Pseudomonadati</taxon>
        <taxon>Myxococcota</taxon>
        <taxon>Polyangia</taxon>
        <taxon>Polyangiales</taxon>
        <taxon>Sandaracinaceae</taxon>
        <taxon>Sandaracinus</taxon>
    </lineage>
</organism>
<dbReference type="STRING" id="927083.DB32_007155"/>
<dbReference type="PIRSF" id="PIRSF001112">
    <property type="entry name" value="Epoxide_hydrolase"/>
    <property type="match status" value="1"/>
</dbReference>